<dbReference type="InterPro" id="IPR023187">
    <property type="entry name" value="Tscrpt_reg_MarR-type_CS"/>
</dbReference>
<feature type="domain" description="HTH marR-type" evidence="4">
    <location>
        <begin position="5"/>
        <end position="160"/>
    </location>
</feature>
<keyword evidence="2" id="KW-0238">DNA-binding</keyword>
<dbReference type="SMART" id="SM00347">
    <property type="entry name" value="HTH_MARR"/>
    <property type="match status" value="1"/>
</dbReference>
<dbReference type="PRINTS" id="PR00598">
    <property type="entry name" value="HTHMARR"/>
</dbReference>
<name>A0A892ZLN7_9NEIS</name>
<reference evidence="5" key="1">
    <citation type="submission" date="2021-02" db="EMBL/GenBank/DDBJ databases">
        <title>Neisseriaceae sp. 26B isolated from the cloaca of a Common Toad-headed Turtle (Mesoclemmys nasuta).</title>
        <authorList>
            <person name="Spergser J."/>
            <person name="Busse H.-J."/>
        </authorList>
    </citation>
    <scope>NUCLEOTIDE SEQUENCE</scope>
    <source>
        <strain evidence="5">26B</strain>
    </source>
</reference>
<sequence>MPPEAAQLHHALQSLSQQIPGMEVDLILHGRLIRQLAVRTTQCFNECLKQHGLTESLWYALLAVYAHPQHALLPSELSEILDLTRTSATRLSDELVQQGWVERRSHRDDRRKITLHLTAAGEAKIHHVSPYTNALRHQLWSGLAEPERQQLHGLLQKLLHQLDVADTTAATQESA</sequence>
<accession>A0A892ZLN7</accession>
<keyword evidence="6" id="KW-1185">Reference proteome</keyword>
<dbReference type="PANTHER" id="PTHR42756:SF1">
    <property type="entry name" value="TRANSCRIPTIONAL REPRESSOR OF EMRAB OPERON"/>
    <property type="match status" value="1"/>
</dbReference>
<dbReference type="PANTHER" id="PTHR42756">
    <property type="entry name" value="TRANSCRIPTIONAL REGULATOR, MARR"/>
    <property type="match status" value="1"/>
</dbReference>
<dbReference type="Pfam" id="PF12802">
    <property type="entry name" value="MarR_2"/>
    <property type="match status" value="1"/>
</dbReference>
<keyword evidence="3" id="KW-0804">Transcription</keyword>
<evidence type="ECO:0000256" key="3">
    <source>
        <dbReference type="ARBA" id="ARBA00023163"/>
    </source>
</evidence>
<dbReference type="EMBL" id="CP069798">
    <property type="protein sequence ID" value="QRQ82484.1"/>
    <property type="molecule type" value="Genomic_DNA"/>
</dbReference>
<proteinExistence type="predicted"/>
<evidence type="ECO:0000256" key="2">
    <source>
        <dbReference type="ARBA" id="ARBA00023125"/>
    </source>
</evidence>
<dbReference type="Gene3D" id="1.10.10.10">
    <property type="entry name" value="Winged helix-like DNA-binding domain superfamily/Winged helix DNA-binding domain"/>
    <property type="match status" value="1"/>
</dbReference>
<dbReference type="InterPro" id="IPR036390">
    <property type="entry name" value="WH_DNA-bd_sf"/>
</dbReference>
<dbReference type="GO" id="GO:0003700">
    <property type="term" value="F:DNA-binding transcription factor activity"/>
    <property type="evidence" value="ECO:0007669"/>
    <property type="project" value="InterPro"/>
</dbReference>
<dbReference type="PROSITE" id="PS50995">
    <property type="entry name" value="HTH_MARR_2"/>
    <property type="match status" value="1"/>
</dbReference>
<evidence type="ECO:0000256" key="1">
    <source>
        <dbReference type="ARBA" id="ARBA00023015"/>
    </source>
</evidence>
<evidence type="ECO:0000313" key="6">
    <source>
        <dbReference type="Proteomes" id="UP000653156"/>
    </source>
</evidence>
<evidence type="ECO:0000259" key="4">
    <source>
        <dbReference type="PROSITE" id="PS50995"/>
    </source>
</evidence>
<protein>
    <submittedName>
        <fullName evidence="5">MarR family transcriptional regulator</fullName>
    </submittedName>
</protein>
<dbReference type="Proteomes" id="UP000653156">
    <property type="component" value="Chromosome"/>
</dbReference>
<gene>
    <name evidence="5" type="ORF">JQU52_03525</name>
</gene>
<dbReference type="InterPro" id="IPR000835">
    <property type="entry name" value="HTH_MarR-typ"/>
</dbReference>
<keyword evidence="1" id="KW-0805">Transcription regulation</keyword>
<dbReference type="SUPFAM" id="SSF46785">
    <property type="entry name" value="Winged helix' DNA-binding domain"/>
    <property type="match status" value="1"/>
</dbReference>
<evidence type="ECO:0000313" key="5">
    <source>
        <dbReference type="EMBL" id="QRQ82484.1"/>
    </source>
</evidence>
<dbReference type="InterPro" id="IPR036388">
    <property type="entry name" value="WH-like_DNA-bd_sf"/>
</dbReference>
<dbReference type="RefSeq" id="WP_230339767.1">
    <property type="nucleotide sequence ID" value="NZ_CP069798.1"/>
</dbReference>
<dbReference type="GO" id="GO:0003677">
    <property type="term" value="F:DNA binding"/>
    <property type="evidence" value="ECO:0007669"/>
    <property type="project" value="UniProtKB-KW"/>
</dbReference>
<organism evidence="5 6">
    <name type="scientific">Paralysiella testudinis</name>
    <dbReference type="NCBI Taxonomy" id="2809020"/>
    <lineage>
        <taxon>Bacteria</taxon>
        <taxon>Pseudomonadati</taxon>
        <taxon>Pseudomonadota</taxon>
        <taxon>Betaproteobacteria</taxon>
        <taxon>Neisseriales</taxon>
        <taxon>Neisseriaceae</taxon>
        <taxon>Paralysiella</taxon>
    </lineage>
</organism>
<dbReference type="AlphaFoldDB" id="A0A892ZLN7"/>
<dbReference type="PROSITE" id="PS01117">
    <property type="entry name" value="HTH_MARR_1"/>
    <property type="match status" value="1"/>
</dbReference>
<dbReference type="KEGG" id="ptes:JQU52_03525"/>